<dbReference type="GO" id="GO:0005782">
    <property type="term" value="C:peroxisomal matrix"/>
    <property type="evidence" value="ECO:0007669"/>
    <property type="project" value="TreeGrafter"/>
</dbReference>
<name>A0A2T9YDS5_9FUNG</name>
<dbReference type="Pfam" id="PF13622">
    <property type="entry name" value="4HBT_3"/>
    <property type="match status" value="1"/>
</dbReference>
<feature type="domain" description="Acyl-CoA thioesterase 2 C-terminal" evidence="3">
    <location>
        <begin position="207"/>
        <end position="315"/>
    </location>
</feature>
<dbReference type="Pfam" id="PF02551">
    <property type="entry name" value="Acyl_CoA_thio"/>
    <property type="match status" value="1"/>
</dbReference>
<evidence type="ECO:0000259" key="3">
    <source>
        <dbReference type="Pfam" id="PF02551"/>
    </source>
</evidence>
<dbReference type="CDD" id="cd03444">
    <property type="entry name" value="Thioesterase_II_repeat1"/>
    <property type="match status" value="1"/>
</dbReference>
<dbReference type="InterPro" id="IPR049449">
    <property type="entry name" value="TesB_ACOT8-like_N"/>
</dbReference>
<dbReference type="InterPro" id="IPR025652">
    <property type="entry name" value="TesB_C"/>
</dbReference>
<evidence type="ECO:0000259" key="4">
    <source>
        <dbReference type="Pfam" id="PF13622"/>
    </source>
</evidence>
<dbReference type="Proteomes" id="UP000245383">
    <property type="component" value="Unassembled WGS sequence"/>
</dbReference>
<evidence type="ECO:0000313" key="5">
    <source>
        <dbReference type="EMBL" id="PVU90449.1"/>
    </source>
</evidence>
<accession>A0A2T9YDS5</accession>
<protein>
    <recommendedName>
        <fullName evidence="7">Acyl-CoA thioesterase II</fullName>
    </recommendedName>
</protein>
<gene>
    <name evidence="5" type="ORF">BB561_004879</name>
</gene>
<evidence type="ECO:0000256" key="1">
    <source>
        <dbReference type="ARBA" id="ARBA00006538"/>
    </source>
</evidence>
<dbReference type="STRING" id="133385.A0A2T9YDS5"/>
<proteinExistence type="inferred from homology"/>
<dbReference type="CDD" id="cd03445">
    <property type="entry name" value="Thioesterase_II_repeat2"/>
    <property type="match status" value="1"/>
</dbReference>
<dbReference type="SUPFAM" id="SSF54637">
    <property type="entry name" value="Thioesterase/thiol ester dehydrase-isomerase"/>
    <property type="match status" value="2"/>
</dbReference>
<evidence type="ECO:0000313" key="6">
    <source>
        <dbReference type="Proteomes" id="UP000245383"/>
    </source>
</evidence>
<dbReference type="GO" id="GO:0009062">
    <property type="term" value="P:fatty acid catabolic process"/>
    <property type="evidence" value="ECO:0007669"/>
    <property type="project" value="TreeGrafter"/>
</dbReference>
<sequence>MTESLKDQIYKYFFLKEANADIYFTENIYVPTGARGVFGGQVISQALAAATLTVNTRYSSLHSYFVLNGTKGEPIYYHVERIRDGKSFCTRNVLAKQKGNIIFSLSCSFKVFEPNSPEHQFKIPQVESPEFSLSKFTNSNSSTFVGGYKKLKYLSSEKVGRLSMDIYQSISKNEHTRASLDLLDTNTIAERKKSGTGFGDHEVVIPYNVWWFKLSENLENLHPQIHACLLAYISDHRMLTTTNLPHFYGKNYGKNKILMGASLDHAIWFHAPFRVDSWLLYELESPRRVDSRGLVFGKVFDKSGVLVASVAQEGLQRSVPVNPSSETIPSEKLFFKTTPPQNSYENIPSKL</sequence>
<dbReference type="AlphaFoldDB" id="A0A2T9YDS5"/>
<dbReference type="GO" id="GO:0047617">
    <property type="term" value="F:fatty acyl-CoA hydrolase activity"/>
    <property type="evidence" value="ECO:0007669"/>
    <property type="project" value="InterPro"/>
</dbReference>
<reference evidence="5 6" key="1">
    <citation type="journal article" date="2018" name="MBio">
        <title>Comparative Genomics Reveals the Core Gene Toolbox for the Fungus-Insect Symbiosis.</title>
        <authorList>
            <person name="Wang Y."/>
            <person name="Stata M."/>
            <person name="Wang W."/>
            <person name="Stajich J.E."/>
            <person name="White M.M."/>
            <person name="Moncalvo J.M."/>
        </authorList>
    </citation>
    <scope>NUCLEOTIDE SEQUENCE [LARGE SCALE GENOMIC DNA]</scope>
    <source>
        <strain evidence="5 6">SWE-8-4</strain>
    </source>
</reference>
<dbReference type="PANTHER" id="PTHR11066:SF34">
    <property type="entry name" value="ACYL-COENZYME A THIOESTERASE 8"/>
    <property type="match status" value="1"/>
</dbReference>
<dbReference type="InterPro" id="IPR029069">
    <property type="entry name" value="HotDog_dom_sf"/>
</dbReference>
<dbReference type="OrthoDB" id="68328at2759"/>
<comment type="caution">
    <text evidence="5">The sequence shown here is derived from an EMBL/GenBank/DDBJ whole genome shotgun (WGS) entry which is preliminary data.</text>
</comment>
<comment type="similarity">
    <text evidence="1">Belongs to the C/M/P thioester hydrolase family.</text>
</comment>
<feature type="domain" description="Acyl-CoA thioesterase-like N-terminal HotDog" evidence="4">
    <location>
        <begin position="32"/>
        <end position="109"/>
    </location>
</feature>
<organism evidence="5 6">
    <name type="scientific">Smittium simulii</name>
    <dbReference type="NCBI Taxonomy" id="133385"/>
    <lineage>
        <taxon>Eukaryota</taxon>
        <taxon>Fungi</taxon>
        <taxon>Fungi incertae sedis</taxon>
        <taxon>Zoopagomycota</taxon>
        <taxon>Kickxellomycotina</taxon>
        <taxon>Harpellomycetes</taxon>
        <taxon>Harpellales</taxon>
        <taxon>Legeriomycetaceae</taxon>
        <taxon>Smittium</taxon>
    </lineage>
</organism>
<keyword evidence="6" id="KW-1185">Reference proteome</keyword>
<dbReference type="InterPro" id="IPR003703">
    <property type="entry name" value="Acyl_CoA_thio"/>
</dbReference>
<dbReference type="PANTHER" id="PTHR11066">
    <property type="entry name" value="ACYL-COA THIOESTERASE"/>
    <property type="match status" value="1"/>
</dbReference>
<dbReference type="Gene3D" id="2.40.160.210">
    <property type="entry name" value="Acyl-CoA thioesterase, double hotdog domain"/>
    <property type="match status" value="1"/>
</dbReference>
<dbReference type="EMBL" id="MBFR01000257">
    <property type="protein sequence ID" value="PVU90449.1"/>
    <property type="molecule type" value="Genomic_DNA"/>
</dbReference>
<dbReference type="GO" id="GO:0006637">
    <property type="term" value="P:acyl-CoA metabolic process"/>
    <property type="evidence" value="ECO:0007669"/>
    <property type="project" value="InterPro"/>
</dbReference>
<evidence type="ECO:0008006" key="7">
    <source>
        <dbReference type="Google" id="ProtNLM"/>
    </source>
</evidence>
<evidence type="ECO:0000256" key="2">
    <source>
        <dbReference type="ARBA" id="ARBA00022801"/>
    </source>
</evidence>
<dbReference type="InterPro" id="IPR042171">
    <property type="entry name" value="Acyl-CoA_hotdog"/>
</dbReference>
<keyword evidence="2" id="KW-0378">Hydrolase</keyword>